<keyword evidence="2" id="KW-0472">Membrane</keyword>
<protein>
    <submittedName>
        <fullName evidence="3">DUF2304 domain-containing protein</fullName>
    </submittedName>
</protein>
<evidence type="ECO:0000313" key="3">
    <source>
        <dbReference type="EMBL" id="MFC7179354.1"/>
    </source>
</evidence>
<sequence length="144" mass="15517">MHLSILTSITGVAVLAYIVELLRRQQLREKYAAIWLTIGLAIAPLGFFPSLLDSTARRLGVASGVSLVLFAGFVLVLLVSLHLSWEVSRLESETRTLAEDVALIRAHLAEHGALPARPEHTGPSEHTALPEHTAGTARTPEATP</sequence>
<keyword evidence="2" id="KW-0812">Transmembrane</keyword>
<accession>A0ABW2FTB4</accession>
<feature type="transmembrane region" description="Helical" evidence="2">
    <location>
        <begin position="32"/>
        <end position="52"/>
    </location>
</feature>
<dbReference type="RefSeq" id="WP_345706293.1">
    <property type="nucleotide sequence ID" value="NZ_BAABKV010000001.1"/>
</dbReference>
<proteinExistence type="predicted"/>
<feature type="region of interest" description="Disordered" evidence="1">
    <location>
        <begin position="114"/>
        <end position="144"/>
    </location>
</feature>
<dbReference type="EMBL" id="JBHTAJ010000010">
    <property type="protein sequence ID" value="MFC7179354.1"/>
    <property type="molecule type" value="Genomic_DNA"/>
</dbReference>
<comment type="caution">
    <text evidence="3">The sequence shown here is derived from an EMBL/GenBank/DDBJ whole genome shotgun (WGS) entry which is preliminary data.</text>
</comment>
<name>A0ABW2FTB4_9ACTN</name>
<dbReference type="Proteomes" id="UP001596435">
    <property type="component" value="Unassembled WGS sequence"/>
</dbReference>
<feature type="transmembrane region" description="Helical" evidence="2">
    <location>
        <begin position="59"/>
        <end position="85"/>
    </location>
</feature>
<organism evidence="3 4">
    <name type="scientific">Kitasatospora paranensis</name>
    <dbReference type="NCBI Taxonomy" id="258053"/>
    <lineage>
        <taxon>Bacteria</taxon>
        <taxon>Bacillati</taxon>
        <taxon>Actinomycetota</taxon>
        <taxon>Actinomycetes</taxon>
        <taxon>Kitasatosporales</taxon>
        <taxon>Streptomycetaceae</taxon>
        <taxon>Kitasatospora</taxon>
    </lineage>
</organism>
<dbReference type="Pfam" id="PF10066">
    <property type="entry name" value="DUF2304"/>
    <property type="match status" value="1"/>
</dbReference>
<dbReference type="InterPro" id="IPR019277">
    <property type="entry name" value="DUF2304"/>
</dbReference>
<gene>
    <name evidence="3" type="ORF">ACFQMG_07240</name>
</gene>
<evidence type="ECO:0000313" key="4">
    <source>
        <dbReference type="Proteomes" id="UP001596435"/>
    </source>
</evidence>
<reference evidence="4" key="1">
    <citation type="journal article" date="2019" name="Int. J. Syst. Evol. Microbiol.">
        <title>The Global Catalogue of Microorganisms (GCM) 10K type strain sequencing project: providing services to taxonomists for standard genome sequencing and annotation.</title>
        <authorList>
            <consortium name="The Broad Institute Genomics Platform"/>
            <consortium name="The Broad Institute Genome Sequencing Center for Infectious Disease"/>
            <person name="Wu L."/>
            <person name="Ma J."/>
        </authorList>
    </citation>
    <scope>NUCLEOTIDE SEQUENCE [LARGE SCALE GENOMIC DNA]</scope>
    <source>
        <strain evidence="4">CGMCC 1.12859</strain>
    </source>
</reference>
<evidence type="ECO:0000256" key="2">
    <source>
        <dbReference type="SAM" id="Phobius"/>
    </source>
</evidence>
<keyword evidence="4" id="KW-1185">Reference proteome</keyword>
<evidence type="ECO:0000256" key="1">
    <source>
        <dbReference type="SAM" id="MobiDB-lite"/>
    </source>
</evidence>
<keyword evidence="2" id="KW-1133">Transmembrane helix</keyword>